<sequence>MGRIAGLLLVLESLWSTPLISPTAGLGPSPSLRLSPSCALEAPNFAISISIGSALPHSRRSAGAKKIEHIQVTDIGIGDFTWENVQFVKELTRSCTWLNTILVHRSEEDDPWEVSPDEDHLSAFLKELGVAREEFDPFDDRLMDARWFAGEGL</sequence>
<evidence type="ECO:0000313" key="2">
    <source>
        <dbReference type="EMBL" id="RKO88449.1"/>
    </source>
</evidence>
<name>A0A4P9W7K2_9FUNG</name>
<feature type="signal peptide" evidence="1">
    <location>
        <begin position="1"/>
        <end position="25"/>
    </location>
</feature>
<protein>
    <submittedName>
        <fullName evidence="2">Uncharacterized protein</fullName>
    </submittedName>
</protein>
<proteinExistence type="predicted"/>
<gene>
    <name evidence="2" type="ORF">BDK51DRAFT_41823</name>
</gene>
<accession>A0A4P9W7K2</accession>
<keyword evidence="3" id="KW-1185">Reference proteome</keyword>
<feature type="chain" id="PRO_5020540076" evidence="1">
    <location>
        <begin position="26"/>
        <end position="153"/>
    </location>
</feature>
<evidence type="ECO:0000256" key="1">
    <source>
        <dbReference type="SAM" id="SignalP"/>
    </source>
</evidence>
<reference evidence="3" key="1">
    <citation type="journal article" date="2018" name="Nat. Microbiol.">
        <title>Leveraging single-cell genomics to expand the fungal tree of life.</title>
        <authorList>
            <person name="Ahrendt S.R."/>
            <person name="Quandt C.A."/>
            <person name="Ciobanu D."/>
            <person name="Clum A."/>
            <person name="Salamov A."/>
            <person name="Andreopoulos B."/>
            <person name="Cheng J.F."/>
            <person name="Woyke T."/>
            <person name="Pelin A."/>
            <person name="Henrissat B."/>
            <person name="Reynolds N.K."/>
            <person name="Benny G.L."/>
            <person name="Smith M.E."/>
            <person name="James T.Y."/>
            <person name="Grigoriev I.V."/>
        </authorList>
    </citation>
    <scope>NUCLEOTIDE SEQUENCE [LARGE SCALE GENOMIC DNA]</scope>
</reference>
<dbReference type="EMBL" id="KZ996706">
    <property type="protein sequence ID" value="RKO88449.1"/>
    <property type="molecule type" value="Genomic_DNA"/>
</dbReference>
<dbReference type="Proteomes" id="UP000269721">
    <property type="component" value="Unassembled WGS sequence"/>
</dbReference>
<organism evidence="2 3">
    <name type="scientific">Blyttiomyces helicus</name>
    <dbReference type="NCBI Taxonomy" id="388810"/>
    <lineage>
        <taxon>Eukaryota</taxon>
        <taxon>Fungi</taxon>
        <taxon>Fungi incertae sedis</taxon>
        <taxon>Chytridiomycota</taxon>
        <taxon>Chytridiomycota incertae sedis</taxon>
        <taxon>Chytridiomycetes</taxon>
        <taxon>Chytridiomycetes incertae sedis</taxon>
        <taxon>Blyttiomyces</taxon>
    </lineage>
</organism>
<keyword evidence="1" id="KW-0732">Signal</keyword>
<evidence type="ECO:0000313" key="3">
    <source>
        <dbReference type="Proteomes" id="UP000269721"/>
    </source>
</evidence>
<dbReference type="AlphaFoldDB" id="A0A4P9W7K2"/>